<dbReference type="PANTHER" id="PTHR43877">
    <property type="entry name" value="AMINOALKYLPHOSPHONATE N-ACETYLTRANSFERASE-RELATED-RELATED"/>
    <property type="match status" value="1"/>
</dbReference>
<dbReference type="Pfam" id="PF00583">
    <property type="entry name" value="Acetyltransf_1"/>
    <property type="match status" value="1"/>
</dbReference>
<feature type="domain" description="N-acetyltransferase" evidence="3">
    <location>
        <begin position="1"/>
        <end position="148"/>
    </location>
</feature>
<dbReference type="GO" id="GO:0016747">
    <property type="term" value="F:acyltransferase activity, transferring groups other than amino-acyl groups"/>
    <property type="evidence" value="ECO:0007669"/>
    <property type="project" value="InterPro"/>
</dbReference>
<name>A0A8J7V1C3_9PROT</name>
<dbReference type="InterPro" id="IPR000182">
    <property type="entry name" value="GNAT_dom"/>
</dbReference>
<organism evidence="4 5">
    <name type="scientific">Marivibrio halodurans</name>
    <dbReference type="NCBI Taxonomy" id="2039722"/>
    <lineage>
        <taxon>Bacteria</taxon>
        <taxon>Pseudomonadati</taxon>
        <taxon>Pseudomonadota</taxon>
        <taxon>Alphaproteobacteria</taxon>
        <taxon>Rhodospirillales</taxon>
        <taxon>Rhodospirillaceae</taxon>
        <taxon>Marivibrio</taxon>
    </lineage>
</organism>
<dbReference type="AlphaFoldDB" id="A0A8J7V1C3"/>
<evidence type="ECO:0000313" key="5">
    <source>
        <dbReference type="Proteomes" id="UP000672602"/>
    </source>
</evidence>
<protein>
    <submittedName>
        <fullName evidence="4">GNAT family N-acetyltransferase</fullName>
    </submittedName>
</protein>
<dbReference type="RefSeq" id="WP_210682232.1">
    <property type="nucleotide sequence ID" value="NZ_JAGMWN010000005.1"/>
</dbReference>
<keyword evidence="5" id="KW-1185">Reference proteome</keyword>
<evidence type="ECO:0000259" key="3">
    <source>
        <dbReference type="PROSITE" id="PS51186"/>
    </source>
</evidence>
<dbReference type="Proteomes" id="UP000672602">
    <property type="component" value="Unassembled WGS sequence"/>
</dbReference>
<accession>A0A8J7V1C3</accession>
<dbReference type="Gene3D" id="3.40.630.30">
    <property type="match status" value="1"/>
</dbReference>
<evidence type="ECO:0000313" key="4">
    <source>
        <dbReference type="EMBL" id="MBP5857641.1"/>
    </source>
</evidence>
<sequence length="161" mass="17413">MGADDPALPHIARRINETWADSHTYSLAETTAWLRDTAGAASEAVFLARAGEDPVGCALLVANDLPWPAAEGPWLSSLLVEPGWRRTGIAGRLIEAVAARAAMLGHANLYLYCVPGALARYYATRGFAPVEPVTIDGRPYQVMKHPLAHRRPSPTNGVFRQ</sequence>
<dbReference type="PROSITE" id="PS51186">
    <property type="entry name" value="GNAT"/>
    <property type="match status" value="1"/>
</dbReference>
<evidence type="ECO:0000256" key="1">
    <source>
        <dbReference type="ARBA" id="ARBA00022679"/>
    </source>
</evidence>
<keyword evidence="2" id="KW-0012">Acyltransferase</keyword>
<proteinExistence type="predicted"/>
<comment type="caution">
    <text evidence="4">The sequence shown here is derived from an EMBL/GenBank/DDBJ whole genome shotgun (WGS) entry which is preliminary data.</text>
</comment>
<gene>
    <name evidence="4" type="ORF">KAJ83_11530</name>
</gene>
<reference evidence="4" key="1">
    <citation type="submission" date="2021-04" db="EMBL/GenBank/DDBJ databases">
        <authorList>
            <person name="Zhang D.-C."/>
        </authorList>
    </citation>
    <scope>NUCLEOTIDE SEQUENCE</scope>
    <source>
        <strain evidence="4">CGMCC 1.15697</strain>
    </source>
</reference>
<keyword evidence="1" id="KW-0808">Transferase</keyword>
<dbReference type="SUPFAM" id="SSF55729">
    <property type="entry name" value="Acyl-CoA N-acyltransferases (Nat)"/>
    <property type="match status" value="1"/>
</dbReference>
<dbReference type="InterPro" id="IPR050832">
    <property type="entry name" value="Bact_Acetyltransf"/>
</dbReference>
<dbReference type="EMBL" id="JAGMWN010000005">
    <property type="protein sequence ID" value="MBP5857641.1"/>
    <property type="molecule type" value="Genomic_DNA"/>
</dbReference>
<evidence type="ECO:0000256" key="2">
    <source>
        <dbReference type="ARBA" id="ARBA00023315"/>
    </source>
</evidence>
<dbReference type="CDD" id="cd04301">
    <property type="entry name" value="NAT_SF"/>
    <property type="match status" value="1"/>
</dbReference>
<dbReference type="InterPro" id="IPR016181">
    <property type="entry name" value="Acyl_CoA_acyltransferase"/>
</dbReference>